<dbReference type="Proteomes" id="UP000276133">
    <property type="component" value="Unassembled WGS sequence"/>
</dbReference>
<protein>
    <recommendedName>
        <fullName evidence="3">RNA-directed DNA polymerase from mobile element jockey-like</fullName>
    </recommendedName>
</protein>
<evidence type="ECO:0000313" key="1">
    <source>
        <dbReference type="EMBL" id="RNA22389.1"/>
    </source>
</evidence>
<comment type="caution">
    <text evidence="1">The sequence shown here is derived from an EMBL/GenBank/DDBJ whole genome shotgun (WGS) entry which is preliminary data.</text>
</comment>
<evidence type="ECO:0000313" key="2">
    <source>
        <dbReference type="Proteomes" id="UP000276133"/>
    </source>
</evidence>
<dbReference type="EMBL" id="REGN01003474">
    <property type="protein sequence ID" value="RNA22389.1"/>
    <property type="molecule type" value="Genomic_DNA"/>
</dbReference>
<organism evidence="1 2">
    <name type="scientific">Brachionus plicatilis</name>
    <name type="common">Marine rotifer</name>
    <name type="synonym">Brachionus muelleri</name>
    <dbReference type="NCBI Taxonomy" id="10195"/>
    <lineage>
        <taxon>Eukaryota</taxon>
        <taxon>Metazoa</taxon>
        <taxon>Spiralia</taxon>
        <taxon>Gnathifera</taxon>
        <taxon>Rotifera</taxon>
        <taxon>Eurotatoria</taxon>
        <taxon>Monogononta</taxon>
        <taxon>Pseudotrocha</taxon>
        <taxon>Ploima</taxon>
        <taxon>Brachionidae</taxon>
        <taxon>Brachionus</taxon>
    </lineage>
</organism>
<gene>
    <name evidence="1" type="ORF">BpHYR1_040708</name>
</gene>
<accession>A0A3M7RG11</accession>
<evidence type="ECO:0008006" key="3">
    <source>
        <dbReference type="Google" id="ProtNLM"/>
    </source>
</evidence>
<dbReference type="AlphaFoldDB" id="A0A3M7RG11"/>
<feature type="non-terminal residue" evidence="1">
    <location>
        <position position="1"/>
    </location>
</feature>
<keyword evidence="2" id="KW-1185">Reference proteome</keyword>
<proteinExistence type="predicted"/>
<sequence length="213" mass="25159">KGSEAKPRMCDQEIKYVDKLRYLGVILNRNNNNKDQNLQIDNNFLQIRIKIHLYKVFLRPTLTYGLENYVLSREQLKKIQTTEATMIKKMLNLKKTSRTTNLLLALGLEKIENKLLKEKLAFVKRLLSNKLSFGLFREIENNLIKKEEFSNKSIIKEILECLEEDKIEVHKIIQLIELKRKDLMKKETNGISDSIEECLRKMGNETYKRMLTP</sequence>
<name>A0A3M7RG11_BRAPC</name>
<reference evidence="1 2" key="1">
    <citation type="journal article" date="2018" name="Sci. Rep.">
        <title>Genomic signatures of local adaptation to the degree of environmental predictability in rotifers.</title>
        <authorList>
            <person name="Franch-Gras L."/>
            <person name="Hahn C."/>
            <person name="Garcia-Roger E.M."/>
            <person name="Carmona M.J."/>
            <person name="Serra M."/>
            <person name="Gomez A."/>
        </authorList>
    </citation>
    <scope>NUCLEOTIDE SEQUENCE [LARGE SCALE GENOMIC DNA]</scope>
    <source>
        <strain evidence="1">HYR1</strain>
    </source>
</reference>